<evidence type="ECO:0000313" key="2">
    <source>
        <dbReference type="Proteomes" id="UP000276133"/>
    </source>
</evidence>
<dbReference type="AlphaFoldDB" id="A0A3M7QK75"/>
<organism evidence="1 2">
    <name type="scientific">Brachionus plicatilis</name>
    <name type="common">Marine rotifer</name>
    <name type="synonym">Brachionus muelleri</name>
    <dbReference type="NCBI Taxonomy" id="10195"/>
    <lineage>
        <taxon>Eukaryota</taxon>
        <taxon>Metazoa</taxon>
        <taxon>Spiralia</taxon>
        <taxon>Gnathifera</taxon>
        <taxon>Rotifera</taxon>
        <taxon>Eurotatoria</taxon>
        <taxon>Monogononta</taxon>
        <taxon>Pseudotrocha</taxon>
        <taxon>Ploima</taxon>
        <taxon>Brachionidae</taxon>
        <taxon>Brachionus</taxon>
    </lineage>
</organism>
<reference evidence="1 2" key="1">
    <citation type="journal article" date="2018" name="Sci. Rep.">
        <title>Genomic signatures of local adaptation to the degree of environmental predictability in rotifers.</title>
        <authorList>
            <person name="Franch-Gras L."/>
            <person name="Hahn C."/>
            <person name="Garcia-Roger E.M."/>
            <person name="Carmona M.J."/>
            <person name="Serra M."/>
            <person name="Gomez A."/>
        </authorList>
    </citation>
    <scope>NUCLEOTIDE SEQUENCE [LARGE SCALE GENOMIC DNA]</scope>
    <source>
        <strain evidence="1">HYR1</strain>
    </source>
</reference>
<evidence type="ECO:0008006" key="3">
    <source>
        <dbReference type="Google" id="ProtNLM"/>
    </source>
</evidence>
<proteinExistence type="predicted"/>
<name>A0A3M7QK75_BRAPC</name>
<gene>
    <name evidence="1" type="ORF">BpHYR1_037748</name>
</gene>
<protein>
    <recommendedName>
        <fullName evidence="3">RRM domain-containing protein</fullName>
    </recommendedName>
</protein>
<accession>A0A3M7QK75</accession>
<keyword evidence="2" id="KW-1185">Reference proteome</keyword>
<dbReference type="EMBL" id="REGN01005934">
    <property type="protein sequence ID" value="RNA11534.1"/>
    <property type="molecule type" value="Genomic_DNA"/>
</dbReference>
<sequence length="127" mass="15041">MQAEANQVMVRCYPASLNLETIREFLDILRTRIGPIRYARFLAEHDRVDTVAFIAFYDKENIKKCAKEMYGRLKNPDDPAHRIQFKTNRNNHLDAEFELPNTDVRIYIERTGWSTERSIETQTTMKE</sequence>
<evidence type="ECO:0000313" key="1">
    <source>
        <dbReference type="EMBL" id="RNA11534.1"/>
    </source>
</evidence>
<comment type="caution">
    <text evidence="1">The sequence shown here is derived from an EMBL/GenBank/DDBJ whole genome shotgun (WGS) entry which is preliminary data.</text>
</comment>
<dbReference type="Proteomes" id="UP000276133">
    <property type="component" value="Unassembled WGS sequence"/>
</dbReference>